<gene>
    <name evidence="1" type="ORF">HG263_02980</name>
</gene>
<protein>
    <submittedName>
        <fullName evidence="1">Uncharacterized protein</fullName>
    </submittedName>
</protein>
<keyword evidence="2" id="KW-1185">Reference proteome</keyword>
<dbReference type="EMBL" id="JABBPG010000001">
    <property type="protein sequence ID" value="NOU49512.1"/>
    <property type="molecule type" value="Genomic_DNA"/>
</dbReference>
<dbReference type="AlphaFoldDB" id="A0A849V856"/>
<organism evidence="1 2">
    <name type="scientific">Pseudoalteromonas caenipelagi</name>
    <dbReference type="NCBI Taxonomy" id="2726988"/>
    <lineage>
        <taxon>Bacteria</taxon>
        <taxon>Pseudomonadati</taxon>
        <taxon>Pseudomonadota</taxon>
        <taxon>Gammaproteobacteria</taxon>
        <taxon>Alteromonadales</taxon>
        <taxon>Pseudoalteromonadaceae</taxon>
        <taxon>Pseudoalteromonas</taxon>
    </lineage>
</organism>
<sequence length="234" mass="25233">MSNPFTLVHADVCRASTSTIFIDSIAAEPVNNPLTQNLPVYGREQYFANSLVQPLVQPVLIKFTSFGNTNLGSFAGGHQLGEWLQVNECIVVGGENLALVNPNTGDDNWFSTGNTISEHSQVTAHIMIATIGEGEEFTAMPQMDVIAAPNQFAQTFPKGVMGRYNLNHVPDGSNTAFNLTRQAQADGPNFCAYNQGGSWLDATNAMNLNVATNTISNGQILAPNNVAIYFYDAQ</sequence>
<accession>A0A849V856</accession>
<evidence type="ECO:0000313" key="2">
    <source>
        <dbReference type="Proteomes" id="UP000586305"/>
    </source>
</evidence>
<evidence type="ECO:0000313" key="1">
    <source>
        <dbReference type="EMBL" id="NOU49512.1"/>
    </source>
</evidence>
<name>A0A849V856_9GAMM</name>
<comment type="caution">
    <text evidence="1">The sequence shown here is derived from an EMBL/GenBank/DDBJ whole genome shotgun (WGS) entry which is preliminary data.</text>
</comment>
<dbReference type="Proteomes" id="UP000586305">
    <property type="component" value="Unassembled WGS sequence"/>
</dbReference>
<reference evidence="1 2" key="1">
    <citation type="submission" date="2020-04" db="EMBL/GenBank/DDBJ databases">
        <title>Pseudoalteromonas caenipelagi sp. nov., isolated from a tidal flat.</title>
        <authorList>
            <person name="Park S."/>
            <person name="Yoon J.-H."/>
        </authorList>
    </citation>
    <scope>NUCLEOTIDE SEQUENCE [LARGE SCALE GENOMIC DNA]</scope>
    <source>
        <strain evidence="1 2">JBTF-M23</strain>
    </source>
</reference>
<proteinExistence type="predicted"/>
<dbReference type="RefSeq" id="WP_171624580.1">
    <property type="nucleotide sequence ID" value="NZ_JABBPG010000001.1"/>
</dbReference>